<keyword evidence="2 8" id="KW-0808">Transferase</keyword>
<dbReference type="GO" id="GO:0005829">
    <property type="term" value="C:cytosol"/>
    <property type="evidence" value="ECO:0007669"/>
    <property type="project" value="TreeGrafter"/>
</dbReference>
<dbReference type="Proteomes" id="UP000008983">
    <property type="component" value="Unassembled WGS sequence"/>
</dbReference>
<dbReference type="InterPro" id="IPR045269">
    <property type="entry name" value="Atg1-like"/>
</dbReference>
<evidence type="ECO:0000256" key="3">
    <source>
        <dbReference type="ARBA" id="ARBA00022741"/>
    </source>
</evidence>
<keyword evidence="3 6" id="KW-0547">Nucleotide-binding</keyword>
<dbReference type="GO" id="GO:0005776">
    <property type="term" value="C:autophagosome"/>
    <property type="evidence" value="ECO:0007669"/>
    <property type="project" value="TreeGrafter"/>
</dbReference>
<evidence type="ECO:0000313" key="8">
    <source>
        <dbReference type="EMBL" id="EGR34530.1"/>
    </source>
</evidence>
<dbReference type="OrthoDB" id="291146at2759"/>
<evidence type="ECO:0000256" key="5">
    <source>
        <dbReference type="ARBA" id="ARBA00022840"/>
    </source>
</evidence>
<dbReference type="PANTHER" id="PTHR24348">
    <property type="entry name" value="SERINE/THREONINE-PROTEIN KINASE UNC-51-RELATED"/>
    <property type="match status" value="1"/>
</dbReference>
<gene>
    <name evidence="8" type="ORF">IMG5_008390</name>
</gene>
<feature type="domain" description="Protein kinase" evidence="7">
    <location>
        <begin position="9"/>
        <end position="263"/>
    </location>
</feature>
<dbReference type="SUPFAM" id="SSF56112">
    <property type="entry name" value="Protein kinase-like (PK-like)"/>
    <property type="match status" value="1"/>
</dbReference>
<dbReference type="GO" id="GO:0004697">
    <property type="term" value="F:diacylglycerol-dependent serine/threonine kinase activity"/>
    <property type="evidence" value="ECO:0007669"/>
    <property type="project" value="UniProtKB-EC"/>
</dbReference>
<name>G0QJS5_ICHMU</name>
<keyword evidence="4 8" id="KW-0418">Kinase</keyword>
<dbReference type="PROSITE" id="PS50011">
    <property type="entry name" value="PROTEIN_KINASE_DOM"/>
    <property type="match status" value="1"/>
</dbReference>
<dbReference type="EMBL" id="GL983088">
    <property type="protein sequence ID" value="EGR34530.1"/>
    <property type="molecule type" value="Genomic_DNA"/>
</dbReference>
<protein>
    <submittedName>
        <fullName evidence="8">Protein kinase domain protein</fullName>
        <ecNumber evidence="8">2.7.11.13</ecNumber>
    </submittedName>
</protein>
<evidence type="ECO:0000256" key="6">
    <source>
        <dbReference type="PROSITE-ProRule" id="PRU10141"/>
    </source>
</evidence>
<dbReference type="RefSeq" id="XP_004039834.1">
    <property type="nucleotide sequence ID" value="XM_004039786.1"/>
</dbReference>
<proteinExistence type="predicted"/>
<keyword evidence="9" id="KW-1185">Reference proteome</keyword>
<dbReference type="STRING" id="857967.G0QJS5"/>
<dbReference type="PANTHER" id="PTHR24348:SF22">
    <property type="entry name" value="NON-SPECIFIC SERINE_THREONINE PROTEIN KINASE"/>
    <property type="match status" value="1"/>
</dbReference>
<evidence type="ECO:0000256" key="4">
    <source>
        <dbReference type="ARBA" id="ARBA00022777"/>
    </source>
</evidence>
<dbReference type="InterPro" id="IPR000719">
    <property type="entry name" value="Prot_kinase_dom"/>
</dbReference>
<dbReference type="FunFam" id="1.10.510.10:FF:000571">
    <property type="entry name" value="Maternal embryonic leucine zipper kinase"/>
    <property type="match status" value="1"/>
</dbReference>
<dbReference type="eggNOG" id="KOG0595">
    <property type="taxonomic scope" value="Eukaryota"/>
</dbReference>
<dbReference type="Pfam" id="PF00069">
    <property type="entry name" value="Pkinase"/>
    <property type="match status" value="1"/>
</dbReference>
<dbReference type="GO" id="GO:0005524">
    <property type="term" value="F:ATP binding"/>
    <property type="evidence" value="ECO:0007669"/>
    <property type="project" value="UniProtKB-UniRule"/>
</dbReference>
<dbReference type="GO" id="GO:0000045">
    <property type="term" value="P:autophagosome assembly"/>
    <property type="evidence" value="ECO:0007669"/>
    <property type="project" value="TreeGrafter"/>
</dbReference>
<accession>G0QJS5</accession>
<dbReference type="InParanoid" id="G0QJS5"/>
<dbReference type="GeneID" id="14910724"/>
<feature type="binding site" evidence="6">
    <location>
        <position position="38"/>
    </location>
    <ligand>
        <name>ATP</name>
        <dbReference type="ChEBI" id="CHEBI:30616"/>
    </ligand>
</feature>
<dbReference type="GO" id="GO:0016020">
    <property type="term" value="C:membrane"/>
    <property type="evidence" value="ECO:0007669"/>
    <property type="project" value="TreeGrafter"/>
</dbReference>
<reference evidence="8 9" key="1">
    <citation type="submission" date="2011-07" db="EMBL/GenBank/DDBJ databases">
        <authorList>
            <person name="Coyne R."/>
            <person name="Brami D."/>
            <person name="Johnson J."/>
            <person name="Hostetler J."/>
            <person name="Hannick L."/>
            <person name="Clark T."/>
            <person name="Cassidy-Hanley D."/>
            <person name="Inman J."/>
        </authorList>
    </citation>
    <scope>NUCLEOTIDE SEQUENCE [LARGE SCALE GENOMIC DNA]</scope>
    <source>
        <strain evidence="8 9">G5</strain>
    </source>
</reference>
<sequence>MSGKVIEDYTLHEVLGSGQYGKVYKALNVRTNNLVAIKVVKVEKFKEVPKLEEFTMNEIQTLARINNPYIVKFIEMLKTKNNYYFVYEYCNGGTLEDVINTQKYLPEHEALKIFKQLVAAFTSIVKNNIMHRDIKPANILLHNGQVKLADFGFCKGLAHPQDMSSTMVGSPIYMAPEILTGHDYSIKADIWSLGCVLYEMLYGECPYEEATIAKLISAVEGKDIQYPTRFGVSQRTVSLLKDILVKDPVKRIEWEDLFKRELSKTDLQDIQIFQVLEQKDPANKQGVSLEQEKQKASKSFKYILNERNKILFLYKVLEEILELNFDSETPIYSFLFMKQVYVEALFIHKNLVETFNIQAFANLRNKFEYWNSVPQTFEYKSFCKLMEKELDNSKKIVVSFKDEAQKYVKNSMYSNDYDVQKEIDNTYELNNHTFRRLVLRYIEDIKTKYFNKFLDPQMDDSMKWLIHIHKTLDALLLDEFFENFIQVDVTDFEQQNYFTTFKTYQKSDLFTVVSNKINYTRNKLGF</sequence>
<evidence type="ECO:0000259" key="7">
    <source>
        <dbReference type="PROSITE" id="PS50011"/>
    </source>
</evidence>
<dbReference type="SMART" id="SM00220">
    <property type="entry name" value="S_TKc"/>
    <property type="match status" value="1"/>
</dbReference>
<dbReference type="InterPro" id="IPR008271">
    <property type="entry name" value="Ser/Thr_kinase_AS"/>
</dbReference>
<dbReference type="InterPro" id="IPR017441">
    <property type="entry name" value="Protein_kinase_ATP_BS"/>
</dbReference>
<keyword evidence="5 6" id="KW-0067">ATP-binding</keyword>
<dbReference type="EC" id="2.7.11.13" evidence="8"/>
<comment type="subunit">
    <text evidence="1">Monomer.</text>
</comment>
<organism evidence="8 9">
    <name type="scientific">Ichthyophthirius multifiliis</name>
    <name type="common">White spot disease agent</name>
    <name type="synonym">Ich</name>
    <dbReference type="NCBI Taxonomy" id="5932"/>
    <lineage>
        <taxon>Eukaryota</taxon>
        <taxon>Sar</taxon>
        <taxon>Alveolata</taxon>
        <taxon>Ciliophora</taxon>
        <taxon>Intramacronucleata</taxon>
        <taxon>Oligohymenophorea</taxon>
        <taxon>Hymenostomatida</taxon>
        <taxon>Ophryoglenina</taxon>
        <taxon>Ichthyophthirius</taxon>
    </lineage>
</organism>
<dbReference type="GO" id="GO:0000407">
    <property type="term" value="C:phagophore assembly site"/>
    <property type="evidence" value="ECO:0007669"/>
    <property type="project" value="TreeGrafter"/>
</dbReference>
<evidence type="ECO:0000256" key="1">
    <source>
        <dbReference type="ARBA" id="ARBA00011245"/>
    </source>
</evidence>
<dbReference type="GO" id="GO:0010506">
    <property type="term" value="P:regulation of autophagy"/>
    <property type="evidence" value="ECO:0007669"/>
    <property type="project" value="InterPro"/>
</dbReference>
<dbReference type="PROSITE" id="PS00108">
    <property type="entry name" value="PROTEIN_KINASE_ST"/>
    <property type="match status" value="1"/>
</dbReference>
<dbReference type="OMA" id="MIMKYIC"/>
<dbReference type="FunFam" id="3.30.200.20:FF:000042">
    <property type="entry name" value="Aurora kinase A"/>
    <property type="match status" value="1"/>
</dbReference>
<evidence type="ECO:0000313" key="9">
    <source>
        <dbReference type="Proteomes" id="UP000008983"/>
    </source>
</evidence>
<dbReference type="InterPro" id="IPR011009">
    <property type="entry name" value="Kinase-like_dom_sf"/>
</dbReference>
<evidence type="ECO:0000256" key="2">
    <source>
        <dbReference type="ARBA" id="ARBA00022679"/>
    </source>
</evidence>
<dbReference type="AlphaFoldDB" id="G0QJS5"/>
<dbReference type="Gene3D" id="1.10.510.10">
    <property type="entry name" value="Transferase(Phosphotransferase) domain 1"/>
    <property type="match status" value="1"/>
</dbReference>
<dbReference type="PROSITE" id="PS00107">
    <property type="entry name" value="PROTEIN_KINASE_ATP"/>
    <property type="match status" value="1"/>
</dbReference>